<proteinExistence type="predicted"/>
<keyword evidence="3" id="KW-1185">Reference proteome</keyword>
<dbReference type="Pfam" id="PF01408">
    <property type="entry name" value="GFO_IDH_MocA"/>
    <property type="match status" value="1"/>
</dbReference>
<feature type="domain" description="Gfo/Idh/MocA-like oxidoreductase N-terminal" evidence="1">
    <location>
        <begin position="63"/>
        <end position="138"/>
    </location>
</feature>
<dbReference type="EMBL" id="BORW01000005">
    <property type="protein sequence ID" value="GIO66592.1"/>
    <property type="molecule type" value="Genomic_DNA"/>
</dbReference>
<dbReference type="InterPro" id="IPR000683">
    <property type="entry name" value="Gfo/Idh/MocA-like_OxRdtase_N"/>
</dbReference>
<evidence type="ECO:0000313" key="2">
    <source>
        <dbReference type="EMBL" id="GIO66592.1"/>
    </source>
</evidence>
<name>A0ABQ4LTI2_9BACL</name>
<dbReference type="SUPFAM" id="SSF51735">
    <property type="entry name" value="NAD(P)-binding Rossmann-fold domains"/>
    <property type="match status" value="1"/>
</dbReference>
<organism evidence="2 3">
    <name type="scientific">Paenibacillus cookii</name>
    <dbReference type="NCBI Taxonomy" id="157839"/>
    <lineage>
        <taxon>Bacteria</taxon>
        <taxon>Bacillati</taxon>
        <taxon>Bacillota</taxon>
        <taxon>Bacilli</taxon>
        <taxon>Bacillales</taxon>
        <taxon>Paenibacillaceae</taxon>
        <taxon>Paenibacillus</taxon>
    </lineage>
</organism>
<dbReference type="InterPro" id="IPR036291">
    <property type="entry name" value="NAD(P)-bd_dom_sf"/>
</dbReference>
<sequence length="312" mass="33811">MDSKTLNIGMIGLDTSHAPLFAEMLNDPAHPHHVPGARVTVAFPGGSPDFPLSIDRVAGFTAKIEGDFGVRMAGSIGEVAEEADAILLLTVDGRIHAEQFAAVAPYGKPVFIDKPFAVSSRDARAIADLAREHRVPLMSCSSVRWAENLDAAVRANDGQGRIIGADCCGPMELQPTQPGFFWYGIHMADMLYRCMGPGCTEVRVTANEDHDLAVGVWADGRIGTIRGNRKGNRRFGALLHREQGTGYVDIYAAQKPYFASMLEEVVRMFQTKTPPLDIEETIEVIAFLEAANESRATGKSVPLRGSFAKRNG</sequence>
<accession>A0ABQ4LTI2</accession>
<comment type="caution">
    <text evidence="2">The sequence shown here is derived from an EMBL/GenBank/DDBJ whole genome shotgun (WGS) entry which is preliminary data.</text>
</comment>
<evidence type="ECO:0000313" key="3">
    <source>
        <dbReference type="Proteomes" id="UP000680638"/>
    </source>
</evidence>
<dbReference type="RefSeq" id="WP_212948627.1">
    <property type="nucleotide sequence ID" value="NZ_BORW01000005.1"/>
</dbReference>
<reference evidence="2 3" key="1">
    <citation type="submission" date="2021-03" db="EMBL/GenBank/DDBJ databases">
        <title>Antimicrobial resistance genes in bacteria isolated from Japanese honey, and their potential for conferring macrolide and lincosamide resistance in the American foulbrood pathogen Paenibacillus larvae.</title>
        <authorList>
            <person name="Okamoto M."/>
            <person name="Kumagai M."/>
            <person name="Kanamori H."/>
            <person name="Takamatsu D."/>
        </authorList>
    </citation>
    <scope>NUCLEOTIDE SEQUENCE [LARGE SCALE GENOMIC DNA]</scope>
    <source>
        <strain evidence="2 3">J21TS3</strain>
    </source>
</reference>
<dbReference type="Gene3D" id="3.30.360.10">
    <property type="entry name" value="Dihydrodipicolinate Reductase, domain 2"/>
    <property type="match status" value="1"/>
</dbReference>
<gene>
    <name evidence="2" type="ORF">J21TS3_14130</name>
</gene>
<evidence type="ECO:0000259" key="1">
    <source>
        <dbReference type="Pfam" id="PF01408"/>
    </source>
</evidence>
<dbReference type="Gene3D" id="3.40.50.720">
    <property type="entry name" value="NAD(P)-binding Rossmann-like Domain"/>
    <property type="match status" value="1"/>
</dbReference>
<protein>
    <submittedName>
        <fullName evidence="2">Oxidoreductase</fullName>
    </submittedName>
</protein>
<dbReference type="Proteomes" id="UP000680638">
    <property type="component" value="Unassembled WGS sequence"/>
</dbReference>